<dbReference type="Proteomes" id="UP001335737">
    <property type="component" value="Unassembled WGS sequence"/>
</dbReference>
<reference evidence="1 2" key="1">
    <citation type="journal article" date="2024" name="Int. J. Syst. Evol. Microbiol.">
        <title>Virgibacillus tibetensis sp. nov., isolated from salt lake on the Tibetan Plateau of China.</title>
        <authorList>
            <person name="Phurbu D."/>
            <person name="Liu Z.-X."/>
            <person name="Wang R."/>
            <person name="Zheng Y.-Y."/>
            <person name="Liu H.-C."/>
            <person name="Zhou Y.-G."/>
            <person name="Yu Y.-J."/>
            <person name="Li A.-H."/>
        </authorList>
    </citation>
    <scope>NUCLEOTIDE SEQUENCE [LARGE SCALE GENOMIC DNA]</scope>
    <source>
        <strain evidence="1 2">C22-A2</strain>
    </source>
</reference>
<dbReference type="Gene3D" id="3.40.50.300">
    <property type="entry name" value="P-loop containing nucleotide triphosphate hydrolases"/>
    <property type="match status" value="1"/>
</dbReference>
<protein>
    <submittedName>
        <fullName evidence="1">Aldolase</fullName>
    </submittedName>
</protein>
<evidence type="ECO:0000313" key="2">
    <source>
        <dbReference type="Proteomes" id="UP001335737"/>
    </source>
</evidence>
<dbReference type="EMBL" id="JARZFX010000004">
    <property type="protein sequence ID" value="MEC5424050.1"/>
    <property type="molecule type" value="Genomic_DNA"/>
</dbReference>
<accession>A0ABU6KGN4</accession>
<name>A0ABU6KGN4_9BACI</name>
<dbReference type="SUPFAM" id="SSF53795">
    <property type="entry name" value="PEP carboxykinase-like"/>
    <property type="match status" value="1"/>
</dbReference>
<gene>
    <name evidence="1" type="ORF">QGM71_11165</name>
</gene>
<comment type="caution">
    <text evidence="1">The sequence shown here is derived from an EMBL/GenBank/DDBJ whole genome shotgun (WGS) entry which is preliminary data.</text>
</comment>
<keyword evidence="2" id="KW-1185">Reference proteome</keyword>
<dbReference type="RefSeq" id="WP_327607614.1">
    <property type="nucleotide sequence ID" value="NZ_JARZFX010000004.1"/>
</dbReference>
<organism evidence="1 2">
    <name type="scientific">Virgibacillus tibetensis</name>
    <dbReference type="NCBI Taxonomy" id="3042313"/>
    <lineage>
        <taxon>Bacteria</taxon>
        <taxon>Bacillati</taxon>
        <taxon>Bacillota</taxon>
        <taxon>Bacilli</taxon>
        <taxon>Bacillales</taxon>
        <taxon>Bacillaceae</taxon>
        <taxon>Virgibacillus</taxon>
    </lineage>
</organism>
<proteinExistence type="predicted"/>
<dbReference type="InterPro" id="IPR027417">
    <property type="entry name" value="P-loop_NTPase"/>
</dbReference>
<evidence type="ECO:0000313" key="1">
    <source>
        <dbReference type="EMBL" id="MEC5424050.1"/>
    </source>
</evidence>
<sequence>MADIAGDTIYKAFGLTISSDFYLPELPQLPRIKAPDIVVRKADLLQLWVEMTEPNRHFSVQENFCMFEVPEVAIYMVESGSTISVYPYDQANEDQVRLYILGTCMGALLMQRKTLPLHGSAVAIDGNAYAIVGDSGAGKSTLASVFLQKGYHLLSDDVIPVTLTEDHTPIVTPAYPQQKLWMESLNQFGMESKHLRPIIDRETKFAVPVSDQFADKPLPLAGVFELIKKEDEEIKANCIQKLERFHTLFQHTYRNFLLERSGLMDWHFNTTAKIVNKLEIYQLCRPEFRFSAHDLAEIILTKIKKDVKV</sequence>